<protein>
    <submittedName>
        <fullName evidence="2">Uncharacterized protein</fullName>
    </submittedName>
</protein>
<feature type="chain" id="PRO_5043358582" evidence="1">
    <location>
        <begin position="27"/>
        <end position="272"/>
    </location>
</feature>
<dbReference type="AlphaFoldDB" id="A0AAU8NLT3"/>
<keyword evidence="1" id="KW-0732">Signal</keyword>
<organism evidence="2">
    <name type="scientific">Paenibacillus sp. AN1007</name>
    <dbReference type="NCBI Taxonomy" id="3151385"/>
    <lineage>
        <taxon>Bacteria</taxon>
        <taxon>Bacillati</taxon>
        <taxon>Bacillota</taxon>
        <taxon>Bacilli</taxon>
        <taxon>Bacillales</taxon>
        <taxon>Paenibacillaceae</taxon>
        <taxon>Paenibacillus</taxon>
    </lineage>
</organism>
<feature type="signal peptide" evidence="1">
    <location>
        <begin position="1"/>
        <end position="26"/>
    </location>
</feature>
<dbReference type="RefSeq" id="WP_366296335.1">
    <property type="nucleotide sequence ID" value="NZ_CP159992.1"/>
</dbReference>
<accession>A0AAU8NLT3</accession>
<name>A0AAU8NLT3_9BACL</name>
<gene>
    <name evidence="2" type="ORF">ABXS70_13650</name>
</gene>
<sequence>MKRRNILLSFSLTTLLFLTSAAGAFASSSEVEVQSIPDRLPVPEGYELIQDFEPKQESGKSNVQIEAAVSATPMTFGIQSTEAADESEQIDYEVIENTTKHYQDSKNVKTNETLSQYRADVTLAAVNRQMGGNTTDANQLIKVTVTVFYHEVTKGSQTFVGLDKVYYRYDKGSKYSSSKVFYGNRYGGDLLQTGPGINGTAVLEREPLVYIIEKITLGQTYMRQPFPNVDEVLVGGLLTEMGVKTQSRWYDHNSKLLFNLDLNALIQGKVTP</sequence>
<reference evidence="2" key="1">
    <citation type="submission" date="2024-05" db="EMBL/GenBank/DDBJ databases">
        <title>Draft genome assemblies of 36 bacteria isolated from hibernating arctic ground squirrels.</title>
        <authorList>
            <person name="McKee H."/>
            <person name="Mullen L."/>
            <person name="Drown D.M."/>
            <person name="Duddleston K.N."/>
        </authorList>
    </citation>
    <scope>NUCLEOTIDE SEQUENCE</scope>
    <source>
        <strain evidence="2">AN1007</strain>
    </source>
</reference>
<evidence type="ECO:0000256" key="1">
    <source>
        <dbReference type="SAM" id="SignalP"/>
    </source>
</evidence>
<proteinExistence type="predicted"/>
<dbReference type="EMBL" id="CP159992">
    <property type="protein sequence ID" value="XCP97674.1"/>
    <property type="molecule type" value="Genomic_DNA"/>
</dbReference>
<evidence type="ECO:0000313" key="2">
    <source>
        <dbReference type="EMBL" id="XCP97674.1"/>
    </source>
</evidence>